<dbReference type="InterPro" id="IPR036259">
    <property type="entry name" value="MFS_trans_sf"/>
</dbReference>
<evidence type="ECO:0000256" key="2">
    <source>
        <dbReference type="ARBA" id="ARBA00010992"/>
    </source>
</evidence>
<feature type="domain" description="Major facilitator superfamily (MFS) profile" evidence="8">
    <location>
        <begin position="42"/>
        <end position="481"/>
    </location>
</feature>
<feature type="transmembrane region" description="Helical" evidence="7">
    <location>
        <begin position="80"/>
        <end position="100"/>
    </location>
</feature>
<evidence type="ECO:0000256" key="5">
    <source>
        <dbReference type="ARBA" id="ARBA00022989"/>
    </source>
</evidence>
<evidence type="ECO:0000256" key="4">
    <source>
        <dbReference type="ARBA" id="ARBA00022692"/>
    </source>
</evidence>
<keyword evidence="10" id="KW-1185">Reference proteome</keyword>
<dbReference type="InterPro" id="IPR020846">
    <property type="entry name" value="MFS_dom"/>
</dbReference>
<dbReference type="AlphaFoldDB" id="A0A9X2T4F6"/>
<evidence type="ECO:0000256" key="3">
    <source>
        <dbReference type="ARBA" id="ARBA00022448"/>
    </source>
</evidence>
<dbReference type="PROSITE" id="PS50850">
    <property type="entry name" value="MFS"/>
    <property type="match status" value="1"/>
</dbReference>
<keyword evidence="6 7" id="KW-0472">Membrane</keyword>
<dbReference type="PANTHER" id="PTHR23511">
    <property type="entry name" value="SYNAPTIC VESICLE GLYCOPROTEIN 2"/>
    <property type="match status" value="1"/>
</dbReference>
<keyword evidence="5 7" id="KW-1133">Transmembrane helix</keyword>
<feature type="transmembrane region" description="Helical" evidence="7">
    <location>
        <begin position="335"/>
        <end position="353"/>
    </location>
</feature>
<dbReference type="GO" id="GO:0016020">
    <property type="term" value="C:membrane"/>
    <property type="evidence" value="ECO:0007669"/>
    <property type="project" value="UniProtKB-SubCell"/>
</dbReference>
<evidence type="ECO:0000259" key="8">
    <source>
        <dbReference type="PROSITE" id="PS50850"/>
    </source>
</evidence>
<comment type="subcellular location">
    <subcellularLocation>
        <location evidence="1">Membrane</location>
        <topology evidence="1">Multi-pass membrane protein</topology>
    </subcellularLocation>
</comment>
<reference evidence="9" key="1">
    <citation type="submission" date="2022-08" db="EMBL/GenBank/DDBJ databases">
        <authorList>
            <person name="Li F."/>
        </authorList>
    </citation>
    <scope>NUCLEOTIDE SEQUENCE</scope>
    <source>
        <strain evidence="9">MQZ15Z-1</strain>
    </source>
</reference>
<dbReference type="EMBL" id="JANTHZ010000005">
    <property type="protein sequence ID" value="MCS0495996.1"/>
    <property type="molecule type" value="Genomic_DNA"/>
</dbReference>
<name>A0A9X2T4F6_9HYPH</name>
<organism evidence="9 10">
    <name type="scientific">Ancylobacter mangrovi</name>
    <dbReference type="NCBI Taxonomy" id="2972472"/>
    <lineage>
        <taxon>Bacteria</taxon>
        <taxon>Pseudomonadati</taxon>
        <taxon>Pseudomonadota</taxon>
        <taxon>Alphaproteobacteria</taxon>
        <taxon>Hyphomicrobiales</taxon>
        <taxon>Xanthobacteraceae</taxon>
        <taxon>Ancylobacter</taxon>
    </lineage>
</organism>
<dbReference type="Gene3D" id="1.20.1250.20">
    <property type="entry name" value="MFS general substrate transporter like domains"/>
    <property type="match status" value="1"/>
</dbReference>
<feature type="transmembrane region" description="Helical" evidence="7">
    <location>
        <begin position="166"/>
        <end position="188"/>
    </location>
</feature>
<feature type="transmembrane region" description="Helical" evidence="7">
    <location>
        <begin position="295"/>
        <end position="315"/>
    </location>
</feature>
<keyword evidence="4 7" id="KW-0812">Transmembrane</keyword>
<dbReference type="PANTHER" id="PTHR23511:SF34">
    <property type="entry name" value="SYNAPTIC VESICLE GLYCOPROTEIN 2"/>
    <property type="match status" value="1"/>
</dbReference>
<feature type="transmembrane region" description="Helical" evidence="7">
    <location>
        <begin position="200"/>
        <end position="219"/>
    </location>
</feature>
<dbReference type="SUPFAM" id="SSF103473">
    <property type="entry name" value="MFS general substrate transporter"/>
    <property type="match status" value="1"/>
</dbReference>
<feature type="transmembrane region" description="Helical" evidence="7">
    <location>
        <begin position="427"/>
        <end position="451"/>
    </location>
</feature>
<gene>
    <name evidence="9" type="ORF">NVS89_12890</name>
</gene>
<feature type="transmembrane region" description="Helical" evidence="7">
    <location>
        <begin position="107"/>
        <end position="125"/>
    </location>
</feature>
<dbReference type="InterPro" id="IPR005828">
    <property type="entry name" value="MFS_sugar_transport-like"/>
</dbReference>
<evidence type="ECO:0000256" key="6">
    <source>
        <dbReference type="ARBA" id="ARBA00023136"/>
    </source>
</evidence>
<accession>A0A9X2T4F6</accession>
<sequence>MREPSIGPGAGKRVQDYIDESPLWADGTPVGRAPMTVMQWRIWWLAAFGKFFEGLVVFMTGVAIPLIATEFDMSATQHGIVGAASLAGILVGALALGGLSDTFGRKFMFVVEMIIFMVFLVLLALSPSYPWLVVFLFGVGVALGCDYPTAHLIISESIPSAARGRLVLGAFGFQALGALVGSAVGYVVLANLPEISAWRWMYATAIIPAALVTVGRFYVTESAPWLFAHGRFDDAEREAAKLLKREPAYPSEIRLARHRGEGRHHAADRGWAALFSARNRRATILASVPWFLQDLGTYGIGLFTPTILAAALGHATVHTHDITDIIANQILAAEGAALIDVLLIVGIIGAVLLADRVGRIPLQALGFVGCAAGLLIASLAESYTGAMQTALIFAGFMLFNFMTNIGPNAQTYLLAGEVFPTAVRGKGAGFAAAFGKIGAVSTAFLFPILLADIGTTHLLYGLAATSVIGALVTWTFRIETKGVNLDRAHERELDAELDAAAGVGREAA</sequence>
<comment type="similarity">
    <text evidence="2">Belongs to the major facilitator superfamily. Sugar transporter (TC 2.A.1.1) family.</text>
</comment>
<evidence type="ECO:0000313" key="10">
    <source>
        <dbReference type="Proteomes" id="UP001151088"/>
    </source>
</evidence>
<proteinExistence type="inferred from homology"/>
<feature type="transmembrane region" description="Helical" evidence="7">
    <location>
        <begin position="457"/>
        <end position="476"/>
    </location>
</feature>
<feature type="transmembrane region" description="Helical" evidence="7">
    <location>
        <begin position="360"/>
        <end position="380"/>
    </location>
</feature>
<feature type="transmembrane region" description="Helical" evidence="7">
    <location>
        <begin position="386"/>
        <end position="406"/>
    </location>
</feature>
<dbReference type="Proteomes" id="UP001151088">
    <property type="component" value="Unassembled WGS sequence"/>
</dbReference>
<evidence type="ECO:0000313" key="9">
    <source>
        <dbReference type="EMBL" id="MCS0495996.1"/>
    </source>
</evidence>
<feature type="transmembrane region" description="Helical" evidence="7">
    <location>
        <begin position="131"/>
        <end position="154"/>
    </location>
</feature>
<evidence type="ECO:0000256" key="1">
    <source>
        <dbReference type="ARBA" id="ARBA00004141"/>
    </source>
</evidence>
<dbReference type="Pfam" id="PF00083">
    <property type="entry name" value="Sugar_tr"/>
    <property type="match status" value="1"/>
</dbReference>
<comment type="caution">
    <text evidence="9">The sequence shown here is derived from an EMBL/GenBank/DDBJ whole genome shotgun (WGS) entry which is preliminary data.</text>
</comment>
<dbReference type="RefSeq" id="WP_258733161.1">
    <property type="nucleotide sequence ID" value="NZ_JANTHZ010000005.1"/>
</dbReference>
<evidence type="ECO:0000256" key="7">
    <source>
        <dbReference type="SAM" id="Phobius"/>
    </source>
</evidence>
<keyword evidence="3" id="KW-0813">Transport</keyword>
<dbReference type="GO" id="GO:0022857">
    <property type="term" value="F:transmembrane transporter activity"/>
    <property type="evidence" value="ECO:0007669"/>
    <property type="project" value="InterPro"/>
</dbReference>
<protein>
    <submittedName>
        <fullName evidence="9">MFS transporter</fullName>
    </submittedName>
</protein>
<feature type="transmembrane region" description="Helical" evidence="7">
    <location>
        <begin position="42"/>
        <end position="68"/>
    </location>
</feature>